<sequence length="43" mass="5214">MKDSVNYLYTNTAMLDKKSMYRRTVSNYQISNFVNYNIQCFTF</sequence>
<protein>
    <submittedName>
        <fullName evidence="1">Uncharacterized protein</fullName>
    </submittedName>
</protein>
<evidence type="ECO:0000313" key="1">
    <source>
        <dbReference type="EMBL" id="JAE29196.1"/>
    </source>
</evidence>
<accession>A0A0A9H2X8</accession>
<proteinExistence type="predicted"/>
<reference evidence="1" key="2">
    <citation type="journal article" date="2015" name="Data Brief">
        <title>Shoot transcriptome of the giant reed, Arundo donax.</title>
        <authorList>
            <person name="Barrero R.A."/>
            <person name="Guerrero F.D."/>
            <person name="Moolhuijzen P."/>
            <person name="Goolsby J.A."/>
            <person name="Tidwell J."/>
            <person name="Bellgard S.E."/>
            <person name="Bellgard M.I."/>
        </authorList>
    </citation>
    <scope>NUCLEOTIDE SEQUENCE</scope>
    <source>
        <tissue evidence="1">Shoot tissue taken approximately 20 cm above the soil surface</tissue>
    </source>
</reference>
<name>A0A0A9H2X8_ARUDO</name>
<reference evidence="1" key="1">
    <citation type="submission" date="2014-09" db="EMBL/GenBank/DDBJ databases">
        <authorList>
            <person name="Magalhaes I.L.F."/>
            <person name="Oliveira U."/>
            <person name="Santos F.R."/>
            <person name="Vidigal T.H.D.A."/>
            <person name="Brescovit A.D."/>
            <person name="Santos A.J."/>
        </authorList>
    </citation>
    <scope>NUCLEOTIDE SEQUENCE</scope>
    <source>
        <tissue evidence="1">Shoot tissue taken approximately 20 cm above the soil surface</tissue>
    </source>
</reference>
<organism evidence="1">
    <name type="scientific">Arundo donax</name>
    <name type="common">Giant reed</name>
    <name type="synonym">Donax arundinaceus</name>
    <dbReference type="NCBI Taxonomy" id="35708"/>
    <lineage>
        <taxon>Eukaryota</taxon>
        <taxon>Viridiplantae</taxon>
        <taxon>Streptophyta</taxon>
        <taxon>Embryophyta</taxon>
        <taxon>Tracheophyta</taxon>
        <taxon>Spermatophyta</taxon>
        <taxon>Magnoliopsida</taxon>
        <taxon>Liliopsida</taxon>
        <taxon>Poales</taxon>
        <taxon>Poaceae</taxon>
        <taxon>PACMAD clade</taxon>
        <taxon>Arundinoideae</taxon>
        <taxon>Arundineae</taxon>
        <taxon>Arundo</taxon>
    </lineage>
</organism>
<dbReference type="AlphaFoldDB" id="A0A0A9H2X8"/>
<dbReference type="EMBL" id="GBRH01168700">
    <property type="protein sequence ID" value="JAE29196.1"/>
    <property type="molecule type" value="Transcribed_RNA"/>
</dbReference>